<dbReference type="GO" id="GO:0005886">
    <property type="term" value="C:plasma membrane"/>
    <property type="evidence" value="ECO:0007669"/>
    <property type="project" value="UniProtKB-SubCell"/>
</dbReference>
<feature type="transmembrane region" description="Helical" evidence="7">
    <location>
        <begin position="244"/>
        <end position="269"/>
    </location>
</feature>
<dbReference type="PANTHER" id="PTHR43549:SF3">
    <property type="entry name" value="MULTIDRUG RESISTANCE PROTEIN YPNP-RELATED"/>
    <property type="match status" value="1"/>
</dbReference>
<dbReference type="CDD" id="cd13138">
    <property type="entry name" value="MATE_yoeA_like"/>
    <property type="match status" value="1"/>
</dbReference>
<evidence type="ECO:0000256" key="2">
    <source>
        <dbReference type="ARBA" id="ARBA00022448"/>
    </source>
</evidence>
<evidence type="ECO:0000256" key="3">
    <source>
        <dbReference type="ARBA" id="ARBA00022475"/>
    </source>
</evidence>
<evidence type="ECO:0000256" key="5">
    <source>
        <dbReference type="ARBA" id="ARBA00022989"/>
    </source>
</evidence>
<proteinExistence type="predicted"/>
<reference evidence="8" key="1">
    <citation type="journal article" date="2021" name="PeerJ">
        <title>Extensive microbial diversity within the chicken gut microbiome revealed by metagenomics and culture.</title>
        <authorList>
            <person name="Gilroy R."/>
            <person name="Ravi A."/>
            <person name="Getino M."/>
            <person name="Pursley I."/>
            <person name="Horton D.L."/>
            <person name="Alikhan N.F."/>
            <person name="Baker D."/>
            <person name="Gharbi K."/>
            <person name="Hall N."/>
            <person name="Watson M."/>
            <person name="Adriaenssens E.M."/>
            <person name="Foster-Nyarko E."/>
            <person name="Jarju S."/>
            <person name="Secka A."/>
            <person name="Antonio M."/>
            <person name="Oren A."/>
            <person name="Chaudhuri R.R."/>
            <person name="La Ragione R."/>
            <person name="Hildebrand F."/>
            <person name="Pallen M.J."/>
        </authorList>
    </citation>
    <scope>NUCLEOTIDE SEQUENCE</scope>
    <source>
        <strain evidence="8">CHK185-1770</strain>
    </source>
</reference>
<dbReference type="GO" id="GO:0015297">
    <property type="term" value="F:antiporter activity"/>
    <property type="evidence" value="ECO:0007669"/>
    <property type="project" value="InterPro"/>
</dbReference>
<evidence type="ECO:0000256" key="1">
    <source>
        <dbReference type="ARBA" id="ARBA00004651"/>
    </source>
</evidence>
<evidence type="ECO:0000256" key="6">
    <source>
        <dbReference type="ARBA" id="ARBA00023136"/>
    </source>
</evidence>
<dbReference type="NCBIfam" id="TIGR00797">
    <property type="entry name" value="matE"/>
    <property type="match status" value="1"/>
</dbReference>
<dbReference type="EMBL" id="DWXG01000027">
    <property type="protein sequence ID" value="HJB97535.1"/>
    <property type="molecule type" value="Genomic_DNA"/>
</dbReference>
<keyword evidence="6 7" id="KW-0472">Membrane</keyword>
<feature type="transmembrane region" description="Helical" evidence="7">
    <location>
        <begin position="289"/>
        <end position="307"/>
    </location>
</feature>
<organism evidence="8 9">
    <name type="scientific">Candidatus Acutalibacter pullicola</name>
    <dbReference type="NCBI Taxonomy" id="2838417"/>
    <lineage>
        <taxon>Bacteria</taxon>
        <taxon>Bacillati</taxon>
        <taxon>Bacillota</taxon>
        <taxon>Clostridia</taxon>
        <taxon>Eubacteriales</taxon>
        <taxon>Acutalibacteraceae</taxon>
        <taxon>Acutalibacter</taxon>
    </lineage>
</organism>
<accession>A0A9D2MWF0</accession>
<keyword evidence="4 7" id="KW-0812">Transmembrane</keyword>
<feature type="transmembrane region" description="Helical" evidence="7">
    <location>
        <begin position="66"/>
        <end position="89"/>
    </location>
</feature>
<keyword evidence="5 7" id="KW-1133">Transmembrane helix</keyword>
<comment type="caution">
    <text evidence="8">The sequence shown here is derived from an EMBL/GenBank/DDBJ whole genome shotgun (WGS) entry which is preliminary data.</text>
</comment>
<dbReference type="Proteomes" id="UP000826793">
    <property type="component" value="Unassembled WGS sequence"/>
</dbReference>
<evidence type="ECO:0000256" key="7">
    <source>
        <dbReference type="SAM" id="Phobius"/>
    </source>
</evidence>
<feature type="transmembrane region" description="Helical" evidence="7">
    <location>
        <begin position="172"/>
        <end position="193"/>
    </location>
</feature>
<dbReference type="AlphaFoldDB" id="A0A9D2MWF0"/>
<name>A0A9D2MWF0_9FIRM</name>
<feature type="transmembrane region" description="Helical" evidence="7">
    <location>
        <begin position="396"/>
        <end position="413"/>
    </location>
</feature>
<evidence type="ECO:0000256" key="4">
    <source>
        <dbReference type="ARBA" id="ARBA00022692"/>
    </source>
</evidence>
<comment type="subcellular location">
    <subcellularLocation>
        <location evidence="1">Cell membrane</location>
        <topology evidence="1">Multi-pass membrane protein</topology>
    </subcellularLocation>
</comment>
<dbReference type="PANTHER" id="PTHR43549">
    <property type="entry name" value="MULTIDRUG RESISTANCE PROTEIN YPNP-RELATED"/>
    <property type="match status" value="1"/>
</dbReference>
<reference evidence="8" key="2">
    <citation type="submission" date="2021-04" db="EMBL/GenBank/DDBJ databases">
        <authorList>
            <person name="Gilroy R."/>
        </authorList>
    </citation>
    <scope>NUCLEOTIDE SEQUENCE</scope>
    <source>
        <strain evidence="8">CHK185-1770</strain>
    </source>
</reference>
<dbReference type="GO" id="GO:0042910">
    <property type="term" value="F:xenobiotic transmembrane transporter activity"/>
    <property type="evidence" value="ECO:0007669"/>
    <property type="project" value="InterPro"/>
</dbReference>
<gene>
    <name evidence="8" type="ORF">H9710_03020</name>
</gene>
<evidence type="ECO:0000313" key="8">
    <source>
        <dbReference type="EMBL" id="HJB97535.1"/>
    </source>
</evidence>
<feature type="transmembrane region" description="Helical" evidence="7">
    <location>
        <begin position="142"/>
        <end position="160"/>
    </location>
</feature>
<evidence type="ECO:0000313" key="9">
    <source>
        <dbReference type="Proteomes" id="UP000826793"/>
    </source>
</evidence>
<dbReference type="Pfam" id="PF01554">
    <property type="entry name" value="MatE"/>
    <property type="match status" value="2"/>
</dbReference>
<feature type="transmembrane region" description="Helical" evidence="7">
    <location>
        <begin position="367"/>
        <end position="384"/>
    </location>
</feature>
<sequence>MAGKLTSLVATQDMTQGSPSGNLIRFSVPLLIGNLAQQLYSTVDSIVVGAYVGDNALAAVGASGPILNLLLVLFMGISVGASVMVSQYFGAKDRERLEETIGTTITATVVSSIFIMIVGPLITPPVMSLLGTPEEIHDMACTYLIIQFAGIIGTAFYNILSGVLRGLGDSVMPVIFLIIACLLNIVLDVWFVAGFHWDVAGVAIATIISQIVSGSLCLIRLLHMHEMLTVKPSHLRPKARFLKQLIKLGLPSGLTQAIFSFAMIIVQSLTNSFGTVVIAANTAVMRVDGFAMMPNFTFGTTMTTYTGQNIGAGKVDRCVKGTKDGLKIGLSVSVVLVALILIFGQYLMQMFTSTPEVISTGMRMLRILAVGYVAMGVTQILSGVMRGAGDTMTPMWISIITTVIIRVPIAYGLEFLTRPEGGAMGSGSPDPLFVSLLISWLMGALLTVIAYRMGRWKKKSLVHVSATGEQDVALEPDNADQLEKD</sequence>
<feature type="transmembrane region" description="Helical" evidence="7">
    <location>
        <begin position="328"/>
        <end position="347"/>
    </location>
</feature>
<keyword evidence="2" id="KW-0813">Transport</keyword>
<keyword evidence="3" id="KW-1003">Cell membrane</keyword>
<dbReference type="InterPro" id="IPR002528">
    <property type="entry name" value="MATE_fam"/>
</dbReference>
<feature type="transmembrane region" description="Helical" evidence="7">
    <location>
        <begin position="199"/>
        <end position="223"/>
    </location>
</feature>
<protein>
    <submittedName>
        <fullName evidence="8">MATE family efflux transporter</fullName>
    </submittedName>
</protein>
<dbReference type="InterPro" id="IPR048279">
    <property type="entry name" value="MdtK-like"/>
</dbReference>
<feature type="transmembrane region" description="Helical" evidence="7">
    <location>
        <begin position="433"/>
        <end position="451"/>
    </location>
</feature>
<feature type="transmembrane region" description="Helical" evidence="7">
    <location>
        <begin position="101"/>
        <end position="122"/>
    </location>
</feature>
<dbReference type="InterPro" id="IPR052031">
    <property type="entry name" value="Membrane_Transporter-Flippase"/>
</dbReference>
<dbReference type="PIRSF" id="PIRSF006603">
    <property type="entry name" value="DinF"/>
    <property type="match status" value="1"/>
</dbReference>